<dbReference type="AlphaFoldDB" id="A0A0L0G6L8"/>
<gene>
    <name evidence="2" type="ORF">SARC_03252</name>
</gene>
<accession>A0A0L0G6L8</accession>
<reference evidence="2 3" key="1">
    <citation type="submission" date="2011-02" db="EMBL/GenBank/DDBJ databases">
        <title>The Genome Sequence of Sphaeroforma arctica JP610.</title>
        <authorList>
            <consortium name="The Broad Institute Genome Sequencing Platform"/>
            <person name="Russ C."/>
            <person name="Cuomo C."/>
            <person name="Young S.K."/>
            <person name="Zeng Q."/>
            <person name="Gargeya S."/>
            <person name="Alvarado L."/>
            <person name="Berlin A."/>
            <person name="Chapman S.B."/>
            <person name="Chen Z."/>
            <person name="Freedman E."/>
            <person name="Gellesch M."/>
            <person name="Goldberg J."/>
            <person name="Griggs A."/>
            <person name="Gujja S."/>
            <person name="Heilman E."/>
            <person name="Heiman D."/>
            <person name="Howarth C."/>
            <person name="Mehta T."/>
            <person name="Neiman D."/>
            <person name="Pearson M."/>
            <person name="Roberts A."/>
            <person name="Saif S."/>
            <person name="Shea T."/>
            <person name="Shenoy N."/>
            <person name="Sisk P."/>
            <person name="Stolte C."/>
            <person name="Sykes S."/>
            <person name="White J."/>
            <person name="Yandava C."/>
            <person name="Burger G."/>
            <person name="Gray M.W."/>
            <person name="Holland P.W.H."/>
            <person name="King N."/>
            <person name="Lang F.B.F."/>
            <person name="Roger A.J."/>
            <person name="Ruiz-Trillo I."/>
            <person name="Haas B."/>
            <person name="Nusbaum C."/>
            <person name="Birren B."/>
        </authorList>
    </citation>
    <scope>NUCLEOTIDE SEQUENCE [LARGE SCALE GENOMIC DNA]</scope>
    <source>
        <strain evidence="2 3">JP610</strain>
    </source>
</reference>
<keyword evidence="3" id="KW-1185">Reference proteome</keyword>
<protein>
    <submittedName>
        <fullName evidence="2">Uncharacterized protein</fullName>
    </submittedName>
</protein>
<name>A0A0L0G6L8_9EUKA</name>
<keyword evidence="1" id="KW-0472">Membrane</keyword>
<proteinExistence type="predicted"/>
<evidence type="ECO:0000256" key="1">
    <source>
        <dbReference type="SAM" id="Phobius"/>
    </source>
</evidence>
<keyword evidence="1" id="KW-0812">Transmembrane</keyword>
<evidence type="ECO:0000313" key="2">
    <source>
        <dbReference type="EMBL" id="KNC84526.1"/>
    </source>
</evidence>
<evidence type="ECO:0000313" key="3">
    <source>
        <dbReference type="Proteomes" id="UP000054560"/>
    </source>
</evidence>
<keyword evidence="1" id="KW-1133">Transmembrane helix</keyword>
<dbReference type="EMBL" id="KQ241758">
    <property type="protein sequence ID" value="KNC84526.1"/>
    <property type="molecule type" value="Genomic_DNA"/>
</dbReference>
<feature type="transmembrane region" description="Helical" evidence="1">
    <location>
        <begin position="14"/>
        <end position="33"/>
    </location>
</feature>
<dbReference type="GeneID" id="25903756"/>
<dbReference type="RefSeq" id="XP_014158428.1">
    <property type="nucleotide sequence ID" value="XM_014302953.1"/>
</dbReference>
<dbReference type="Proteomes" id="UP000054560">
    <property type="component" value="Unassembled WGS sequence"/>
</dbReference>
<sequence length="157" mass="17323">MQGNIPIKVHIKRIAYTIHTGICIVLVGVTVIAPTTTTDVVDDRAIADTESVTKFSRRPTLSIGGIYLKANSEMDMLLVVRYDRYAFSIWTLVSHDVTPDNEYQLIRSKSKLQQPPQTTENTPLIAPVTVMGLPLNPLPDPVTMRTVNVDLAHLGSV</sequence>
<organism evidence="2 3">
    <name type="scientific">Sphaeroforma arctica JP610</name>
    <dbReference type="NCBI Taxonomy" id="667725"/>
    <lineage>
        <taxon>Eukaryota</taxon>
        <taxon>Ichthyosporea</taxon>
        <taxon>Ichthyophonida</taxon>
        <taxon>Sphaeroforma</taxon>
    </lineage>
</organism>